<evidence type="ECO:0000256" key="2">
    <source>
        <dbReference type="ARBA" id="ARBA00022553"/>
    </source>
</evidence>
<dbReference type="InterPro" id="IPR011042">
    <property type="entry name" value="6-blade_b-propeller_TolB-like"/>
</dbReference>
<dbReference type="AlphaFoldDB" id="A0A194PHQ8"/>
<feature type="transmembrane region" description="Helical" evidence="5">
    <location>
        <begin position="7"/>
        <end position="28"/>
    </location>
</feature>
<dbReference type="SUPFAM" id="SSF63829">
    <property type="entry name" value="Calcium-dependent phosphotriesterase"/>
    <property type="match status" value="1"/>
</dbReference>
<feature type="compositionally biased region" description="Basic and acidic residues" evidence="4">
    <location>
        <begin position="659"/>
        <end position="674"/>
    </location>
</feature>
<dbReference type="PANTHER" id="PTHR10426:SF88">
    <property type="entry name" value="ADIPOCYTE PLASMA MEMBRANE-ASSOCIATED PROTEIN HEMOMUCIN-RELATED"/>
    <property type="match status" value="1"/>
</dbReference>
<dbReference type="Pfam" id="PF20067">
    <property type="entry name" value="SSL_N"/>
    <property type="match status" value="1"/>
</dbReference>
<protein>
    <submittedName>
        <fullName evidence="7">Adipocyte plasma membrane-associated protein</fullName>
    </submittedName>
</protein>
<dbReference type="GO" id="GO:0012505">
    <property type="term" value="C:endomembrane system"/>
    <property type="evidence" value="ECO:0007669"/>
    <property type="project" value="TreeGrafter"/>
</dbReference>
<accession>A0A194PHQ8</accession>
<keyword evidence="8" id="KW-1185">Reference proteome</keyword>
<organism evidence="7 8">
    <name type="scientific">Papilio xuthus</name>
    <name type="common">Asian swallowtail butterfly</name>
    <dbReference type="NCBI Taxonomy" id="66420"/>
    <lineage>
        <taxon>Eukaryota</taxon>
        <taxon>Metazoa</taxon>
        <taxon>Ecdysozoa</taxon>
        <taxon>Arthropoda</taxon>
        <taxon>Hexapoda</taxon>
        <taxon>Insecta</taxon>
        <taxon>Pterygota</taxon>
        <taxon>Neoptera</taxon>
        <taxon>Endopterygota</taxon>
        <taxon>Lepidoptera</taxon>
        <taxon>Glossata</taxon>
        <taxon>Ditrysia</taxon>
        <taxon>Papilionoidea</taxon>
        <taxon>Papilionidae</taxon>
        <taxon>Papilioninae</taxon>
        <taxon>Papilio</taxon>
    </lineage>
</organism>
<name>A0A194PHQ8_PAPXU</name>
<dbReference type="InterPro" id="IPR018119">
    <property type="entry name" value="Strictosidine_synth_cons-reg"/>
</dbReference>
<evidence type="ECO:0000256" key="1">
    <source>
        <dbReference type="ARBA" id="ARBA00009191"/>
    </source>
</evidence>
<feature type="compositionally biased region" description="Basic and acidic residues" evidence="4">
    <location>
        <begin position="626"/>
        <end position="648"/>
    </location>
</feature>
<dbReference type="EMBL" id="KQ459604">
    <property type="protein sequence ID" value="KPI92254.1"/>
    <property type="molecule type" value="Genomic_DNA"/>
</dbReference>
<dbReference type="Gene3D" id="2.120.10.30">
    <property type="entry name" value="TolB, C-terminal domain"/>
    <property type="match status" value="1"/>
</dbReference>
<evidence type="ECO:0000256" key="5">
    <source>
        <dbReference type="SAM" id="Phobius"/>
    </source>
</evidence>
<keyword evidence="5" id="KW-1133">Transmembrane helix</keyword>
<evidence type="ECO:0000259" key="6">
    <source>
        <dbReference type="Pfam" id="PF03088"/>
    </source>
</evidence>
<evidence type="ECO:0000256" key="3">
    <source>
        <dbReference type="ARBA" id="ARBA00023180"/>
    </source>
</evidence>
<feature type="compositionally biased region" description="Basic and acidic residues" evidence="4">
    <location>
        <begin position="605"/>
        <end position="615"/>
    </location>
</feature>
<dbReference type="PANTHER" id="PTHR10426">
    <property type="entry name" value="STRICTOSIDINE SYNTHASE-RELATED"/>
    <property type="match status" value="1"/>
</dbReference>
<evidence type="ECO:0000313" key="8">
    <source>
        <dbReference type="Proteomes" id="UP000053268"/>
    </source>
</evidence>
<keyword evidence="5" id="KW-0812">Transmembrane</keyword>
<feature type="region of interest" description="Disordered" evidence="4">
    <location>
        <begin position="424"/>
        <end position="674"/>
    </location>
</feature>
<feature type="compositionally biased region" description="Basic and acidic residues" evidence="4">
    <location>
        <begin position="484"/>
        <end position="511"/>
    </location>
</feature>
<feature type="compositionally biased region" description="Basic and acidic residues" evidence="4">
    <location>
        <begin position="447"/>
        <end position="462"/>
    </location>
</feature>
<keyword evidence="3" id="KW-0325">Glycoprotein</keyword>
<keyword evidence="2" id="KW-0597">Phosphoprotein</keyword>
<evidence type="ECO:0000313" key="7">
    <source>
        <dbReference type="EMBL" id="KPI92254.1"/>
    </source>
</evidence>
<sequence>MGLFVCLLKLVLKILIYFAVFVSVILLIPNLPPYTKFTAIKLEPTQPRSGVLAPNAALNNADKLFTNKLIGPESFLIHNGELYTGLATGEVVKISPGGHITFVTKIGQPCTGLSQEHICGRPLGLEIDETNNLLYVADAYYGIWKVNLKNNKKQLLVLPNEAIDDRYPKIFNDIALDKSGNLYWTHSSSDYDLKDGAMTPLSDPSGRLSFYNSKTNRSNVLVDNLWFPNGVVLSPDGQFVLVSESNRYRLVKYYINGPKKGKTEVFAAGLPGIPDNLKVLPDGSGVLVSLYVAYDDEDPHLSRTMAATPLARKFLARLIRMIEIPFEFLYEQYPHVILEEIVYKIGHFSCLSGIIPQKSGILQLNWDGEVVASYFNTDKSIGTISDVIVYNDKLYIGSPHSSYIGSVAVPPLLKVAFSKTRAGAANNAEVKREQPKVESAPTTKTVKKPETEKVKVAEKIDVPKPSVQKPKEPTLVQKPVPKPSKAEKVEVKPNKQETVTKPKPVETKPMKQETTSTPKPVETKPIKEETKPKKVEPKPIKEESKTKPVESKPIKKETETKPKPIESKPMKQESVTKPKTVEEESSKKQTKTVPVEPKTVQGKDTPGKKSKESDIKQNVVQPEPVKAAKVEKPEVKTSQTDKNKDKIKVKTPNKPQKPVPDEIPVKEEIPSDKVQPAKETLKVIKKTGPVEIPNPN</sequence>
<comment type="similarity">
    <text evidence="1">Belongs to the strictosidine synthase family.</text>
</comment>
<dbReference type="Pfam" id="PF03088">
    <property type="entry name" value="Str_synth"/>
    <property type="match status" value="1"/>
</dbReference>
<reference evidence="7 8" key="1">
    <citation type="journal article" date="2015" name="Nat. Commun.">
        <title>Outbred genome sequencing and CRISPR/Cas9 gene editing in butterflies.</title>
        <authorList>
            <person name="Li X."/>
            <person name="Fan D."/>
            <person name="Zhang W."/>
            <person name="Liu G."/>
            <person name="Zhang L."/>
            <person name="Zhao L."/>
            <person name="Fang X."/>
            <person name="Chen L."/>
            <person name="Dong Y."/>
            <person name="Chen Y."/>
            <person name="Ding Y."/>
            <person name="Zhao R."/>
            <person name="Feng M."/>
            <person name="Zhu Y."/>
            <person name="Feng Y."/>
            <person name="Jiang X."/>
            <person name="Zhu D."/>
            <person name="Xiang H."/>
            <person name="Feng X."/>
            <person name="Li S."/>
            <person name="Wang J."/>
            <person name="Zhang G."/>
            <person name="Kronforst M.R."/>
            <person name="Wang W."/>
        </authorList>
    </citation>
    <scope>NUCLEOTIDE SEQUENCE [LARGE SCALE GENOMIC DNA]</scope>
    <source>
        <strain evidence="7">Ya'a_city_454_Px</strain>
        <tissue evidence="7">Whole body</tissue>
    </source>
</reference>
<keyword evidence="5" id="KW-0472">Membrane</keyword>
<proteinExistence type="inferred from homology"/>
<dbReference type="GO" id="GO:0016787">
    <property type="term" value="F:hydrolase activity"/>
    <property type="evidence" value="ECO:0007669"/>
    <property type="project" value="TreeGrafter"/>
</dbReference>
<evidence type="ECO:0000256" key="4">
    <source>
        <dbReference type="SAM" id="MobiDB-lite"/>
    </source>
</evidence>
<gene>
    <name evidence="7" type="ORF">RR46_13475</name>
</gene>
<feature type="compositionally biased region" description="Basic and acidic residues" evidence="4">
    <location>
        <begin position="521"/>
        <end position="587"/>
    </location>
</feature>
<feature type="domain" description="Strictosidine synthase conserved region" evidence="6">
    <location>
        <begin position="174"/>
        <end position="258"/>
    </location>
</feature>
<dbReference type="Proteomes" id="UP000053268">
    <property type="component" value="Unassembled WGS sequence"/>
</dbReference>
<dbReference type="STRING" id="66420.A0A194PHQ8"/>